<gene>
    <name evidence="1" type="ORF">I9080_002184</name>
</gene>
<comment type="caution">
    <text evidence="1">The sequence shown here is derived from an EMBL/GenBank/DDBJ whole genome shotgun (WGS) entry which is preliminary data.</text>
</comment>
<organism evidence="1">
    <name type="scientific">Clostridium perfringens</name>
    <dbReference type="NCBI Taxonomy" id="1502"/>
    <lineage>
        <taxon>Bacteria</taxon>
        <taxon>Bacillati</taxon>
        <taxon>Bacillota</taxon>
        <taxon>Clostridia</taxon>
        <taxon>Eubacteriales</taxon>
        <taxon>Clostridiaceae</taxon>
        <taxon>Clostridium</taxon>
    </lineage>
</organism>
<accession>A0A8H9UXZ6</accession>
<dbReference type="RefSeq" id="WP_004456668.1">
    <property type="nucleotide sequence ID" value="NZ_CATNXJ010000012.1"/>
</dbReference>
<reference evidence="1" key="1">
    <citation type="journal article" date="2018" name="Genome Biol.">
        <title>SKESA: strategic k-mer extension for scrupulous assemblies.</title>
        <authorList>
            <person name="Souvorov A."/>
            <person name="Agarwala R."/>
            <person name="Lipman D.J."/>
        </authorList>
    </citation>
    <scope>NUCLEOTIDE SEQUENCE</scope>
    <source>
        <strain evidence="1">C8</strain>
    </source>
</reference>
<protein>
    <submittedName>
        <fullName evidence="1">Uncharacterized protein</fullName>
    </submittedName>
</protein>
<evidence type="ECO:0000313" key="1">
    <source>
        <dbReference type="EMBL" id="HAT4308373.1"/>
    </source>
</evidence>
<dbReference type="AlphaFoldDB" id="A0A8H9UXZ6"/>
<name>A0A8H9UXZ6_CLOPF</name>
<proteinExistence type="predicted"/>
<reference evidence="1" key="2">
    <citation type="submission" date="2020-07" db="EMBL/GenBank/DDBJ databases">
        <authorList>
            <consortium name="NCBI Pathogen Detection Project"/>
        </authorList>
    </citation>
    <scope>NUCLEOTIDE SEQUENCE</scope>
    <source>
        <strain evidence="1">C8</strain>
    </source>
</reference>
<dbReference type="Proteomes" id="UP000859547">
    <property type="component" value="Unassembled WGS sequence"/>
</dbReference>
<dbReference type="EMBL" id="DACTCB010000011">
    <property type="protein sequence ID" value="HAT4308373.1"/>
    <property type="molecule type" value="Genomic_DNA"/>
</dbReference>
<sequence length="110" mass="12975">MNRLDELKKLKEIAADCIKWNKDNGLKEKAIFLCKESGYYIYFVENKGNPFFGVFTKTGFKPIEKFNINFSNKNFSIIKEVLVKNLTYRLDLMDKRMQFLSTRSIELMAV</sequence>